<name>A0AAU7CK99_9BACT</name>
<accession>A0AAU7CK99</accession>
<protein>
    <submittedName>
        <fullName evidence="1">Uncharacterized protein</fullName>
    </submittedName>
</protein>
<reference evidence="1" key="1">
    <citation type="submission" date="2024-05" db="EMBL/GenBank/DDBJ databases">
        <title>Planctomycetes of the genus Singulisphaera possess chitinolytic capabilities.</title>
        <authorList>
            <person name="Ivanova A."/>
        </authorList>
    </citation>
    <scope>NUCLEOTIDE SEQUENCE</scope>
    <source>
        <strain evidence="1">Ch08T</strain>
    </source>
</reference>
<dbReference type="RefSeq" id="WP_406698247.1">
    <property type="nucleotide sequence ID" value="NZ_CP155447.1"/>
</dbReference>
<gene>
    <name evidence="1" type="ORF">V5E97_05260</name>
</gene>
<dbReference type="AlphaFoldDB" id="A0AAU7CK99"/>
<organism evidence="1">
    <name type="scientific">Singulisphaera sp. Ch08</name>
    <dbReference type="NCBI Taxonomy" id="3120278"/>
    <lineage>
        <taxon>Bacteria</taxon>
        <taxon>Pseudomonadati</taxon>
        <taxon>Planctomycetota</taxon>
        <taxon>Planctomycetia</taxon>
        <taxon>Isosphaerales</taxon>
        <taxon>Isosphaeraceae</taxon>
        <taxon>Singulisphaera</taxon>
    </lineage>
</organism>
<sequence length="116" mass="12989">MGKARLVQGLNAEMGRECYAGRCESMVFLCTPDKLEATTVMIGNKYNHEDEFAIIRVEAELLLTKRLSADATFEGGIEDMERSVREVGNLGCFDSILVEELSLERFIPNPEKSNLI</sequence>
<dbReference type="EMBL" id="CP155447">
    <property type="protein sequence ID" value="XBH05428.1"/>
    <property type="molecule type" value="Genomic_DNA"/>
</dbReference>
<proteinExistence type="predicted"/>
<evidence type="ECO:0000313" key="1">
    <source>
        <dbReference type="EMBL" id="XBH05428.1"/>
    </source>
</evidence>